<dbReference type="GO" id="GO:0003676">
    <property type="term" value="F:nucleic acid binding"/>
    <property type="evidence" value="ECO:0007669"/>
    <property type="project" value="InterPro"/>
</dbReference>
<proteinExistence type="predicted"/>
<keyword evidence="1" id="KW-0808">Transferase</keyword>
<keyword evidence="1" id="KW-0548">Nucleotidyltransferase</keyword>
<dbReference type="SUPFAM" id="SSF53098">
    <property type="entry name" value="Ribonuclease H-like"/>
    <property type="match status" value="1"/>
</dbReference>
<keyword evidence="1" id="KW-0695">RNA-directed DNA polymerase</keyword>
<dbReference type="GO" id="GO:0003964">
    <property type="term" value="F:RNA-directed DNA polymerase activity"/>
    <property type="evidence" value="ECO:0007669"/>
    <property type="project" value="UniProtKB-KW"/>
</dbReference>
<dbReference type="AlphaFoldDB" id="A0A6L2KQG2"/>
<dbReference type="PANTHER" id="PTHR48475:SF2">
    <property type="entry name" value="RIBONUCLEASE H"/>
    <property type="match status" value="1"/>
</dbReference>
<organism evidence="1">
    <name type="scientific">Tanacetum cinerariifolium</name>
    <name type="common">Dalmatian daisy</name>
    <name type="synonym">Chrysanthemum cinerariifolium</name>
    <dbReference type="NCBI Taxonomy" id="118510"/>
    <lineage>
        <taxon>Eukaryota</taxon>
        <taxon>Viridiplantae</taxon>
        <taxon>Streptophyta</taxon>
        <taxon>Embryophyta</taxon>
        <taxon>Tracheophyta</taxon>
        <taxon>Spermatophyta</taxon>
        <taxon>Magnoliopsida</taxon>
        <taxon>eudicotyledons</taxon>
        <taxon>Gunneridae</taxon>
        <taxon>Pentapetalae</taxon>
        <taxon>asterids</taxon>
        <taxon>campanulids</taxon>
        <taxon>Asterales</taxon>
        <taxon>Asteraceae</taxon>
        <taxon>Asteroideae</taxon>
        <taxon>Anthemideae</taxon>
        <taxon>Anthemidinae</taxon>
        <taxon>Tanacetum</taxon>
    </lineage>
</organism>
<dbReference type="Gene3D" id="3.30.420.10">
    <property type="entry name" value="Ribonuclease H-like superfamily/Ribonuclease H"/>
    <property type="match status" value="2"/>
</dbReference>
<protein>
    <submittedName>
        <fullName evidence="1">Reverse transcriptase domain-containing protein</fullName>
    </submittedName>
</protein>
<reference evidence="1" key="1">
    <citation type="journal article" date="2019" name="Sci. Rep.">
        <title>Draft genome of Tanacetum cinerariifolium, the natural source of mosquito coil.</title>
        <authorList>
            <person name="Yamashiro T."/>
            <person name="Shiraishi A."/>
            <person name="Satake H."/>
            <person name="Nakayama K."/>
        </authorList>
    </citation>
    <scope>NUCLEOTIDE SEQUENCE</scope>
</reference>
<accession>A0A6L2KQG2</accession>
<dbReference type="InterPro" id="IPR036397">
    <property type="entry name" value="RNaseH_sf"/>
</dbReference>
<name>A0A6L2KQG2_TANCI</name>
<dbReference type="PANTHER" id="PTHR48475">
    <property type="entry name" value="RIBONUCLEASE H"/>
    <property type="match status" value="1"/>
</dbReference>
<dbReference type="EMBL" id="BKCJ010002917">
    <property type="protein sequence ID" value="GEU51771.1"/>
    <property type="molecule type" value="Genomic_DNA"/>
</dbReference>
<sequence>MPKQDMTFVTSAWPFSQWGIDTVGALPVAPGKVKFLVVAIDYFTKWVEAKPLASITGNGQMEVTNKDIIKGIKRRLGQSHHGWVDKLQQVLWAHKTHLKSSHEETPFSITYGIEVVIPSEIIMETKRIEAFEESKNDKRLRENLDLLEELREIASIREDIHKQKIERYYNTRVSVTPAPNNIRLRSEN</sequence>
<dbReference type="InterPro" id="IPR012337">
    <property type="entry name" value="RNaseH-like_sf"/>
</dbReference>
<gene>
    <name evidence="1" type="ORF">Tci_023749</name>
</gene>
<evidence type="ECO:0000313" key="1">
    <source>
        <dbReference type="EMBL" id="GEU51771.1"/>
    </source>
</evidence>
<comment type="caution">
    <text evidence="1">The sequence shown here is derived from an EMBL/GenBank/DDBJ whole genome shotgun (WGS) entry which is preliminary data.</text>
</comment>